<evidence type="ECO:0000313" key="2">
    <source>
        <dbReference type="Proteomes" id="UP000318017"/>
    </source>
</evidence>
<protein>
    <submittedName>
        <fullName evidence="1">Uncharacterized protein</fullName>
    </submittedName>
</protein>
<dbReference type="RefSeq" id="WP_145081373.1">
    <property type="nucleotide sequence ID" value="NZ_CP036298.1"/>
</dbReference>
<accession>A0A518GB49</accession>
<sequence>MTRYLTALFLLQSIASIGLSEEHPEKLLGFLTANTRVGLVSHNETNICDLTILTSDQFELEHDVATLTQKELFEKHPDVAAKANASLKGFADQLRTKKSELPSGTRYGDPKIEVGTTIGSLHKIVYLGNDYILLETVGDQPRRFVLNTAFIHKIQWYHGPNFVTSVRHLRGTETEP</sequence>
<dbReference type="EMBL" id="CP036298">
    <property type="protein sequence ID" value="QDV25799.1"/>
    <property type="molecule type" value="Genomic_DNA"/>
</dbReference>
<dbReference type="AlphaFoldDB" id="A0A518GB49"/>
<dbReference type="OrthoDB" id="9967733at2"/>
<proteinExistence type="predicted"/>
<organism evidence="1 2">
    <name type="scientific">Aureliella helgolandensis</name>
    <dbReference type="NCBI Taxonomy" id="2527968"/>
    <lineage>
        <taxon>Bacteria</taxon>
        <taxon>Pseudomonadati</taxon>
        <taxon>Planctomycetota</taxon>
        <taxon>Planctomycetia</taxon>
        <taxon>Pirellulales</taxon>
        <taxon>Pirellulaceae</taxon>
        <taxon>Aureliella</taxon>
    </lineage>
</organism>
<keyword evidence="2" id="KW-1185">Reference proteome</keyword>
<reference evidence="1 2" key="1">
    <citation type="submission" date="2019-02" db="EMBL/GenBank/DDBJ databases">
        <title>Deep-cultivation of Planctomycetes and their phenomic and genomic characterization uncovers novel biology.</title>
        <authorList>
            <person name="Wiegand S."/>
            <person name="Jogler M."/>
            <person name="Boedeker C."/>
            <person name="Pinto D."/>
            <person name="Vollmers J."/>
            <person name="Rivas-Marin E."/>
            <person name="Kohn T."/>
            <person name="Peeters S.H."/>
            <person name="Heuer A."/>
            <person name="Rast P."/>
            <person name="Oberbeckmann S."/>
            <person name="Bunk B."/>
            <person name="Jeske O."/>
            <person name="Meyerdierks A."/>
            <person name="Storesund J.E."/>
            <person name="Kallscheuer N."/>
            <person name="Luecker S."/>
            <person name="Lage O.M."/>
            <person name="Pohl T."/>
            <person name="Merkel B.J."/>
            <person name="Hornburger P."/>
            <person name="Mueller R.-W."/>
            <person name="Bruemmer F."/>
            <person name="Labrenz M."/>
            <person name="Spormann A.M."/>
            <person name="Op den Camp H."/>
            <person name="Overmann J."/>
            <person name="Amann R."/>
            <person name="Jetten M.S.M."/>
            <person name="Mascher T."/>
            <person name="Medema M.H."/>
            <person name="Devos D.P."/>
            <person name="Kaster A.-K."/>
            <person name="Ovreas L."/>
            <person name="Rohde M."/>
            <person name="Galperin M.Y."/>
            <person name="Jogler C."/>
        </authorList>
    </citation>
    <scope>NUCLEOTIDE SEQUENCE [LARGE SCALE GENOMIC DNA]</scope>
    <source>
        <strain evidence="1 2">Q31a</strain>
    </source>
</reference>
<dbReference type="KEGG" id="ahel:Q31a_41260"/>
<name>A0A518GB49_9BACT</name>
<gene>
    <name evidence="1" type="ORF">Q31a_41260</name>
</gene>
<evidence type="ECO:0000313" key="1">
    <source>
        <dbReference type="EMBL" id="QDV25799.1"/>
    </source>
</evidence>
<dbReference type="Proteomes" id="UP000318017">
    <property type="component" value="Chromosome"/>
</dbReference>